<dbReference type="Proteomes" id="UP000823821">
    <property type="component" value="Unassembled WGS sequence"/>
</dbReference>
<dbReference type="InterPro" id="IPR020825">
    <property type="entry name" value="Phe-tRNA_synthase-like_B3/B4"/>
</dbReference>
<dbReference type="EMBL" id="DWZD01000047">
    <property type="protein sequence ID" value="HJA79696.1"/>
    <property type="molecule type" value="Genomic_DNA"/>
</dbReference>
<evidence type="ECO:0000259" key="1">
    <source>
        <dbReference type="SMART" id="SM00873"/>
    </source>
</evidence>
<dbReference type="PANTHER" id="PTHR39209:SF2">
    <property type="entry name" value="CYTOPLASMIC PROTEIN"/>
    <property type="match status" value="1"/>
</dbReference>
<reference evidence="2" key="1">
    <citation type="journal article" date="2021" name="PeerJ">
        <title>Extensive microbial diversity within the chicken gut microbiome revealed by metagenomics and culture.</title>
        <authorList>
            <person name="Gilroy R."/>
            <person name="Ravi A."/>
            <person name="Getino M."/>
            <person name="Pursley I."/>
            <person name="Horton D.L."/>
            <person name="Alikhan N.F."/>
            <person name="Baker D."/>
            <person name="Gharbi K."/>
            <person name="Hall N."/>
            <person name="Watson M."/>
            <person name="Adriaenssens E.M."/>
            <person name="Foster-Nyarko E."/>
            <person name="Jarju S."/>
            <person name="Secka A."/>
            <person name="Antonio M."/>
            <person name="Oren A."/>
            <person name="Chaudhuri R.R."/>
            <person name="La Ragione R."/>
            <person name="Hildebrand F."/>
            <person name="Pallen M.J."/>
        </authorList>
    </citation>
    <scope>NUCLEOTIDE SEQUENCE</scope>
    <source>
        <strain evidence="2">5032</strain>
    </source>
</reference>
<feature type="domain" description="B3/B4 tRNA-binding" evidence="1">
    <location>
        <begin position="64"/>
        <end position="212"/>
    </location>
</feature>
<proteinExistence type="predicted"/>
<comment type="caution">
    <text evidence="2">The sequence shown here is derived from an EMBL/GenBank/DDBJ whole genome shotgun (WGS) entry which is preliminary data.</text>
</comment>
<dbReference type="PANTHER" id="PTHR39209">
    <property type="match status" value="1"/>
</dbReference>
<dbReference type="InterPro" id="IPR005146">
    <property type="entry name" value="B3/B4_tRNA-bd"/>
</dbReference>
<gene>
    <name evidence="2" type="ORF">H9784_09070</name>
</gene>
<evidence type="ECO:0000313" key="2">
    <source>
        <dbReference type="EMBL" id="HJA79696.1"/>
    </source>
</evidence>
<accession>A0A9D2KSQ8</accession>
<dbReference type="GO" id="GO:0003723">
    <property type="term" value="F:RNA binding"/>
    <property type="evidence" value="ECO:0007669"/>
    <property type="project" value="InterPro"/>
</dbReference>
<dbReference type="GO" id="GO:0004826">
    <property type="term" value="F:phenylalanine-tRNA ligase activity"/>
    <property type="evidence" value="ECO:0007669"/>
    <property type="project" value="InterPro"/>
</dbReference>
<protein>
    <recommendedName>
        <fullName evidence="1">B3/B4 tRNA-binding domain-containing protein</fullName>
    </recommendedName>
</protein>
<dbReference type="Pfam" id="PF03483">
    <property type="entry name" value="B3_4"/>
    <property type="match status" value="1"/>
</dbReference>
<name>A0A9D2KSQ8_9BACT</name>
<evidence type="ECO:0000313" key="3">
    <source>
        <dbReference type="Proteomes" id="UP000823821"/>
    </source>
</evidence>
<organism evidence="2 3">
    <name type="scientific">Candidatus Desulfovibrio intestinavium</name>
    <dbReference type="NCBI Taxonomy" id="2838534"/>
    <lineage>
        <taxon>Bacteria</taxon>
        <taxon>Pseudomonadati</taxon>
        <taxon>Thermodesulfobacteriota</taxon>
        <taxon>Desulfovibrionia</taxon>
        <taxon>Desulfovibrionales</taxon>
        <taxon>Desulfovibrionaceae</taxon>
        <taxon>Desulfovibrio</taxon>
    </lineage>
</organism>
<dbReference type="AlphaFoldDB" id="A0A9D2KSQ8"/>
<sequence length="230" mass="25066">MLPDIHIDPELLARYPQTRLGCLAHMVSVEASREDLQRHLGEVTAPFLRQMLEATPLAEIPNLAESRAAYKAFGKDPGRYRISSEALYRRIRQGKELYRINSVVDANNLASLETGFSIGSYDLNAISGDIVLRLGREGEAYTGIGKDSIDLCRLPLLADEQGPFGGATSDSTRAMISGSTSACLTVIYGFSTPDKLEEALALTAHYFAAYTESRPIVSPFVVEGALPQAR</sequence>
<dbReference type="SUPFAM" id="SSF56037">
    <property type="entry name" value="PheT/TilS domain"/>
    <property type="match status" value="1"/>
</dbReference>
<dbReference type="SMART" id="SM00873">
    <property type="entry name" value="B3_4"/>
    <property type="match status" value="1"/>
</dbReference>
<reference evidence="2" key="2">
    <citation type="submission" date="2021-04" db="EMBL/GenBank/DDBJ databases">
        <authorList>
            <person name="Gilroy R."/>
        </authorList>
    </citation>
    <scope>NUCLEOTIDE SEQUENCE</scope>
    <source>
        <strain evidence="2">5032</strain>
    </source>
</reference>
<dbReference type="Gene3D" id="3.50.40.10">
    <property type="entry name" value="Phenylalanyl-trna Synthetase, Chain B, domain 3"/>
    <property type="match status" value="1"/>
</dbReference>